<proteinExistence type="predicted"/>
<keyword evidence="3" id="KW-1185">Reference proteome</keyword>
<dbReference type="Pfam" id="PF13966">
    <property type="entry name" value="zf-RVT"/>
    <property type="match status" value="1"/>
</dbReference>
<comment type="caution">
    <text evidence="2">The sequence shown here is derived from an EMBL/GenBank/DDBJ whole genome shotgun (WGS) entry which is preliminary data.</text>
</comment>
<organism evidence="2 3">
    <name type="scientific">Acorus calamus</name>
    <name type="common">Sweet flag</name>
    <dbReference type="NCBI Taxonomy" id="4465"/>
    <lineage>
        <taxon>Eukaryota</taxon>
        <taxon>Viridiplantae</taxon>
        <taxon>Streptophyta</taxon>
        <taxon>Embryophyta</taxon>
        <taxon>Tracheophyta</taxon>
        <taxon>Spermatophyta</taxon>
        <taxon>Magnoliopsida</taxon>
        <taxon>Liliopsida</taxon>
        <taxon>Acoraceae</taxon>
        <taxon>Acorus</taxon>
    </lineage>
</organism>
<dbReference type="Proteomes" id="UP001180020">
    <property type="component" value="Unassembled WGS sequence"/>
</dbReference>
<reference evidence="2" key="1">
    <citation type="journal article" date="2023" name="Nat. Commun.">
        <title>Diploid and tetraploid genomes of Acorus and the evolution of monocots.</title>
        <authorList>
            <person name="Ma L."/>
            <person name="Liu K.W."/>
            <person name="Li Z."/>
            <person name="Hsiao Y.Y."/>
            <person name="Qi Y."/>
            <person name="Fu T."/>
            <person name="Tang G.D."/>
            <person name="Zhang D."/>
            <person name="Sun W.H."/>
            <person name="Liu D.K."/>
            <person name="Li Y."/>
            <person name="Chen G.Z."/>
            <person name="Liu X.D."/>
            <person name="Liao X.Y."/>
            <person name="Jiang Y.T."/>
            <person name="Yu X."/>
            <person name="Hao Y."/>
            <person name="Huang J."/>
            <person name="Zhao X.W."/>
            <person name="Ke S."/>
            <person name="Chen Y.Y."/>
            <person name="Wu W.L."/>
            <person name="Hsu J.L."/>
            <person name="Lin Y.F."/>
            <person name="Huang M.D."/>
            <person name="Li C.Y."/>
            <person name="Huang L."/>
            <person name="Wang Z.W."/>
            <person name="Zhao X."/>
            <person name="Zhong W.Y."/>
            <person name="Peng D.H."/>
            <person name="Ahmad S."/>
            <person name="Lan S."/>
            <person name="Zhang J.S."/>
            <person name="Tsai W.C."/>
            <person name="Van de Peer Y."/>
            <person name="Liu Z.J."/>
        </authorList>
    </citation>
    <scope>NUCLEOTIDE SEQUENCE</scope>
    <source>
        <strain evidence="2">CP</strain>
    </source>
</reference>
<dbReference type="PANTHER" id="PTHR36617">
    <property type="entry name" value="PROTEIN, PUTATIVE-RELATED"/>
    <property type="match status" value="1"/>
</dbReference>
<dbReference type="PANTHER" id="PTHR36617:SF15">
    <property type="entry name" value="REVERSE TRANSCRIPTASE ZINC-BINDING DOMAIN-CONTAINING PROTEIN"/>
    <property type="match status" value="1"/>
</dbReference>
<evidence type="ECO:0000259" key="1">
    <source>
        <dbReference type="Pfam" id="PF13966"/>
    </source>
</evidence>
<reference evidence="2" key="2">
    <citation type="submission" date="2023-06" db="EMBL/GenBank/DDBJ databases">
        <authorList>
            <person name="Ma L."/>
            <person name="Liu K.-W."/>
            <person name="Li Z."/>
            <person name="Hsiao Y.-Y."/>
            <person name="Qi Y."/>
            <person name="Fu T."/>
            <person name="Tang G."/>
            <person name="Zhang D."/>
            <person name="Sun W.-H."/>
            <person name="Liu D.-K."/>
            <person name="Li Y."/>
            <person name="Chen G.-Z."/>
            <person name="Liu X.-D."/>
            <person name="Liao X.-Y."/>
            <person name="Jiang Y.-T."/>
            <person name="Yu X."/>
            <person name="Hao Y."/>
            <person name="Huang J."/>
            <person name="Zhao X.-W."/>
            <person name="Ke S."/>
            <person name="Chen Y.-Y."/>
            <person name="Wu W.-L."/>
            <person name="Hsu J.-L."/>
            <person name="Lin Y.-F."/>
            <person name="Huang M.-D."/>
            <person name="Li C.-Y."/>
            <person name="Huang L."/>
            <person name="Wang Z.-W."/>
            <person name="Zhao X."/>
            <person name="Zhong W.-Y."/>
            <person name="Peng D.-H."/>
            <person name="Ahmad S."/>
            <person name="Lan S."/>
            <person name="Zhang J.-S."/>
            <person name="Tsai W.-C."/>
            <person name="Van De Peer Y."/>
            <person name="Liu Z.-J."/>
        </authorList>
    </citation>
    <scope>NUCLEOTIDE SEQUENCE</scope>
    <source>
        <strain evidence="2">CP</strain>
        <tissue evidence="2">Leaves</tissue>
    </source>
</reference>
<name>A0AAV9EDS7_ACOCL</name>
<gene>
    <name evidence="2" type="ORF">QJS10_CPA08g01096</name>
</gene>
<feature type="domain" description="Reverse transcriptase zinc-binding" evidence="1">
    <location>
        <begin position="192"/>
        <end position="262"/>
    </location>
</feature>
<evidence type="ECO:0000313" key="3">
    <source>
        <dbReference type="Proteomes" id="UP001180020"/>
    </source>
</evidence>
<evidence type="ECO:0000313" key="2">
    <source>
        <dbReference type="EMBL" id="KAK1311507.1"/>
    </source>
</evidence>
<dbReference type="InterPro" id="IPR026960">
    <property type="entry name" value="RVT-Znf"/>
</dbReference>
<accession>A0AAV9EDS7</accession>
<sequence>MEGLGVLDLRMMNNALLSKWLWKWVSNPSSLWARCLRERYGGGRVATILPTISSKMTFIAKGWFGFGREFKRGLWWKLGRGDRIRFWKDRWCGDTPLWSKYPLLFHLAEEKEALAGEVWQGGERNGEWRVNFRRISNELQVQECADLLWVLEGRMISDETADEVTWEAVPSLGYKVEGGYAWWSRDKPVDQEMAACTPRIWKIKMPSKIKIFLWLALQNRLLTKMYRAKWRPTDPMNCELCQAKPETTEHLLLRCPWATRLWRELGRATGARLDFQALAELRVGISTSTGSTALALPAQLQLLLLPAGLWALWRTRNWILFRGHRLYFENIWDTTLHLLQEWGKHLVGLRNVYLSGGGGEIRYER</sequence>
<dbReference type="AlphaFoldDB" id="A0AAV9EDS7"/>
<protein>
    <submittedName>
        <fullName evidence="2">Ribonuclease H protein</fullName>
    </submittedName>
</protein>
<dbReference type="EMBL" id="JAUJYO010000008">
    <property type="protein sequence ID" value="KAK1311507.1"/>
    <property type="molecule type" value="Genomic_DNA"/>
</dbReference>